<feature type="non-terminal residue" evidence="1">
    <location>
        <position position="1"/>
    </location>
</feature>
<keyword evidence="2" id="KW-1185">Reference proteome</keyword>
<evidence type="ECO:0000313" key="2">
    <source>
        <dbReference type="Proteomes" id="UP001328107"/>
    </source>
</evidence>
<organism evidence="1 2">
    <name type="scientific">Pristionchus mayeri</name>
    <dbReference type="NCBI Taxonomy" id="1317129"/>
    <lineage>
        <taxon>Eukaryota</taxon>
        <taxon>Metazoa</taxon>
        <taxon>Ecdysozoa</taxon>
        <taxon>Nematoda</taxon>
        <taxon>Chromadorea</taxon>
        <taxon>Rhabditida</taxon>
        <taxon>Rhabditina</taxon>
        <taxon>Diplogasteromorpha</taxon>
        <taxon>Diplogasteroidea</taxon>
        <taxon>Neodiplogasteridae</taxon>
        <taxon>Pristionchus</taxon>
    </lineage>
</organism>
<evidence type="ECO:0000313" key="1">
    <source>
        <dbReference type="EMBL" id="GMR40861.1"/>
    </source>
</evidence>
<proteinExistence type="predicted"/>
<sequence length="153" mass="15405">SACKKNVCSGALRPAPSNFVPLKVTDAGGPNACATGECAPGLTMMIVNTDGSSGAQLDGKVTCTADGAWKDESDDRHKYVMCNTLNCNTIKCPALIEGSGLDSGDVIPLMVSEGSGAVCATAKCPGGESFVQIEDDGSMGTIIDGASLKCIPG</sequence>
<gene>
    <name evidence="1" type="ORF">PMAYCL1PPCAC_11056</name>
</gene>
<feature type="non-terminal residue" evidence="1">
    <location>
        <position position="153"/>
    </location>
</feature>
<name>A0AAN4ZHF0_9BILA</name>
<dbReference type="Proteomes" id="UP001328107">
    <property type="component" value="Unassembled WGS sequence"/>
</dbReference>
<dbReference type="EMBL" id="BTRK01000003">
    <property type="protein sequence ID" value="GMR40861.1"/>
    <property type="molecule type" value="Genomic_DNA"/>
</dbReference>
<reference evidence="2" key="1">
    <citation type="submission" date="2022-10" db="EMBL/GenBank/DDBJ databases">
        <title>Genome assembly of Pristionchus species.</title>
        <authorList>
            <person name="Yoshida K."/>
            <person name="Sommer R.J."/>
        </authorList>
    </citation>
    <scope>NUCLEOTIDE SEQUENCE [LARGE SCALE GENOMIC DNA]</scope>
    <source>
        <strain evidence="2">RS5460</strain>
    </source>
</reference>
<accession>A0AAN4ZHF0</accession>
<protein>
    <submittedName>
        <fullName evidence="1">Uncharacterized protein</fullName>
    </submittedName>
</protein>
<dbReference type="AlphaFoldDB" id="A0AAN4ZHF0"/>
<comment type="caution">
    <text evidence="1">The sequence shown here is derived from an EMBL/GenBank/DDBJ whole genome shotgun (WGS) entry which is preliminary data.</text>
</comment>